<keyword evidence="2" id="KW-1185">Reference proteome</keyword>
<sequence>MSEPNATGTVTVLAEADTVYALVSDPGVLAELSEEYAGFSWLNGATEATVGARFRGRNQRGVRRWSTVSTVTETVPGRLFAFDVTFLGLPISRWRYDLEPAEDGCVVTESTWDRRPAWLRLPTGLATGVMNRAEQNTANIAATLRRLKARAEGTAGVGT</sequence>
<evidence type="ECO:0000313" key="1">
    <source>
        <dbReference type="EMBL" id="RZQ65151.1"/>
    </source>
</evidence>
<dbReference type="InterPro" id="IPR019587">
    <property type="entry name" value="Polyketide_cyclase/dehydratase"/>
</dbReference>
<protein>
    <submittedName>
        <fullName evidence="1">SRPBCC family protein</fullName>
    </submittedName>
</protein>
<evidence type="ECO:0000313" key="2">
    <source>
        <dbReference type="Proteomes" id="UP000292003"/>
    </source>
</evidence>
<dbReference type="InterPro" id="IPR023393">
    <property type="entry name" value="START-like_dom_sf"/>
</dbReference>
<dbReference type="EMBL" id="SFCC01000002">
    <property type="protein sequence ID" value="RZQ65151.1"/>
    <property type="molecule type" value="Genomic_DNA"/>
</dbReference>
<dbReference type="Proteomes" id="UP000292003">
    <property type="component" value="Unassembled WGS sequence"/>
</dbReference>
<dbReference type="Pfam" id="PF10604">
    <property type="entry name" value="Polyketide_cyc2"/>
    <property type="match status" value="1"/>
</dbReference>
<comment type="caution">
    <text evidence="1">The sequence shown here is derived from an EMBL/GenBank/DDBJ whole genome shotgun (WGS) entry which is preliminary data.</text>
</comment>
<dbReference type="OrthoDB" id="4618973at2"/>
<name>A0A4Q7JBF5_9PSEU</name>
<gene>
    <name evidence="1" type="ORF">EWH70_04445</name>
</gene>
<accession>A0A4Q7JBF5</accession>
<organism evidence="1 2">
    <name type="scientific">Amycolatopsis suaedae</name>
    <dbReference type="NCBI Taxonomy" id="2510978"/>
    <lineage>
        <taxon>Bacteria</taxon>
        <taxon>Bacillati</taxon>
        <taxon>Actinomycetota</taxon>
        <taxon>Actinomycetes</taxon>
        <taxon>Pseudonocardiales</taxon>
        <taxon>Pseudonocardiaceae</taxon>
        <taxon>Amycolatopsis</taxon>
    </lineage>
</organism>
<reference evidence="1 2" key="1">
    <citation type="submission" date="2019-02" db="EMBL/GenBank/DDBJ databases">
        <title>Draft genome sequence of Amycolatopsis sp. 8-3EHSu isolated from roots of Suaeda maritima.</title>
        <authorList>
            <person name="Duangmal K."/>
            <person name="Chantavorakit T."/>
        </authorList>
    </citation>
    <scope>NUCLEOTIDE SEQUENCE [LARGE SCALE GENOMIC DNA]</scope>
    <source>
        <strain evidence="1 2">8-3EHSu</strain>
    </source>
</reference>
<dbReference type="CDD" id="cd07812">
    <property type="entry name" value="SRPBCC"/>
    <property type="match status" value="1"/>
</dbReference>
<proteinExistence type="predicted"/>
<dbReference type="RefSeq" id="WP_130473937.1">
    <property type="nucleotide sequence ID" value="NZ_SFCC01000002.1"/>
</dbReference>
<dbReference type="SUPFAM" id="SSF55961">
    <property type="entry name" value="Bet v1-like"/>
    <property type="match status" value="1"/>
</dbReference>
<dbReference type="AlphaFoldDB" id="A0A4Q7JBF5"/>
<dbReference type="Gene3D" id="3.30.530.20">
    <property type="match status" value="1"/>
</dbReference>